<keyword evidence="5" id="KW-1185">Reference proteome</keyword>
<organism evidence="4 5">
    <name type="scientific">Populus tomentosa</name>
    <name type="common">Chinese white poplar</name>
    <dbReference type="NCBI Taxonomy" id="118781"/>
    <lineage>
        <taxon>Eukaryota</taxon>
        <taxon>Viridiplantae</taxon>
        <taxon>Streptophyta</taxon>
        <taxon>Embryophyta</taxon>
        <taxon>Tracheophyta</taxon>
        <taxon>Spermatophyta</taxon>
        <taxon>Magnoliopsida</taxon>
        <taxon>eudicotyledons</taxon>
        <taxon>Gunneridae</taxon>
        <taxon>Pentapetalae</taxon>
        <taxon>rosids</taxon>
        <taxon>fabids</taxon>
        <taxon>Malpighiales</taxon>
        <taxon>Salicaceae</taxon>
        <taxon>Saliceae</taxon>
        <taxon>Populus</taxon>
    </lineage>
</organism>
<keyword evidence="3" id="KW-0472">Membrane</keyword>
<comment type="caution">
    <text evidence="4">The sequence shown here is derived from an EMBL/GenBank/DDBJ whole genome shotgun (WGS) entry which is preliminary data.</text>
</comment>
<name>A0A8X7XUQ8_POPTO</name>
<dbReference type="InterPro" id="IPR044222">
    <property type="entry name" value="SIP1-1/2-like"/>
</dbReference>
<evidence type="ECO:0000256" key="3">
    <source>
        <dbReference type="SAM" id="Phobius"/>
    </source>
</evidence>
<accession>A0A8X7XUQ8</accession>
<feature type="transmembrane region" description="Helical" evidence="3">
    <location>
        <begin position="96"/>
        <end position="116"/>
    </location>
</feature>
<dbReference type="EMBL" id="JAAWWB010000038">
    <property type="protein sequence ID" value="KAG6737487.1"/>
    <property type="molecule type" value="Genomic_DNA"/>
</dbReference>
<feature type="transmembrane region" description="Helical" evidence="3">
    <location>
        <begin position="313"/>
        <end position="334"/>
    </location>
</feature>
<dbReference type="PANTHER" id="PTHR46739">
    <property type="entry name" value="AQUAPORIN SIP1-1"/>
    <property type="match status" value="1"/>
</dbReference>
<dbReference type="GO" id="GO:0015250">
    <property type="term" value="F:water channel activity"/>
    <property type="evidence" value="ECO:0007669"/>
    <property type="project" value="InterPro"/>
</dbReference>
<dbReference type="AlphaFoldDB" id="A0A8X7XUQ8"/>
<proteinExistence type="predicted"/>
<keyword evidence="1" id="KW-0813">Transport</keyword>
<feature type="transmembrane region" description="Helical" evidence="3">
    <location>
        <begin position="161"/>
        <end position="181"/>
    </location>
</feature>
<feature type="transmembrane region" description="Helical" evidence="3">
    <location>
        <begin position="136"/>
        <end position="154"/>
    </location>
</feature>
<dbReference type="OrthoDB" id="3222at2759"/>
<evidence type="ECO:0000256" key="2">
    <source>
        <dbReference type="ARBA" id="ARBA00022737"/>
    </source>
</evidence>
<gene>
    <name evidence="4" type="ORF">POTOM_059011</name>
</gene>
<feature type="transmembrane region" description="Helical" evidence="3">
    <location>
        <begin position="41"/>
        <end position="62"/>
    </location>
</feature>
<keyword evidence="3" id="KW-1133">Transmembrane helix</keyword>
<reference evidence="4" key="1">
    <citation type="journal article" date="2020" name="bioRxiv">
        <title>Hybrid origin of Populus tomentosa Carr. identified through genome sequencing and phylogenomic analysis.</title>
        <authorList>
            <person name="An X."/>
            <person name="Gao K."/>
            <person name="Chen Z."/>
            <person name="Li J."/>
            <person name="Yang X."/>
            <person name="Yang X."/>
            <person name="Zhou J."/>
            <person name="Guo T."/>
            <person name="Zhao T."/>
            <person name="Huang S."/>
            <person name="Miao D."/>
            <person name="Khan W.U."/>
            <person name="Rao P."/>
            <person name="Ye M."/>
            <person name="Lei B."/>
            <person name="Liao W."/>
            <person name="Wang J."/>
            <person name="Ji L."/>
            <person name="Li Y."/>
            <person name="Guo B."/>
            <person name="Mustafa N.S."/>
            <person name="Li S."/>
            <person name="Yun Q."/>
            <person name="Keller S.R."/>
            <person name="Mao J."/>
            <person name="Zhang R."/>
            <person name="Strauss S.H."/>
        </authorList>
    </citation>
    <scope>NUCLEOTIDE SEQUENCE</scope>
    <source>
        <strain evidence="4">GM15</strain>
        <tissue evidence="4">Leaf</tissue>
    </source>
</reference>
<feature type="transmembrane region" description="Helical" evidence="3">
    <location>
        <begin position="12"/>
        <end position="35"/>
    </location>
</feature>
<dbReference type="Proteomes" id="UP000886885">
    <property type="component" value="Chromosome 19D"/>
</dbReference>
<dbReference type="PANTHER" id="PTHR46739:SF3">
    <property type="entry name" value="AQUAPORIN SIP1-1"/>
    <property type="match status" value="1"/>
</dbReference>
<protein>
    <submittedName>
        <fullName evidence="4">Uncharacterized protein</fullName>
    </submittedName>
</protein>
<sequence>MGAIKAASGDAVLTFMWVFVSAMFGLFTNLIVTALGLQTLVWAPLVITTFIVFTFVFLFTLIGEALGGASFNPTGTASFYAAGVGGDSLFSMALRFPAQAAGAVGGALAIMEVMPVQYKHMLGGPTLQVDLHTGGLAEGVLTFLMSFAVLVIILKGPRNPLVQTLFLSIATITLVVAGSTYTGPSMNPANVEMDVTVSSYRRNLQRGYYYPDITFIATSEDRWKQGRNPLLRCISFWDMEHEVLILIIKVVHEKFGNKVTFADMQISLLRKLDRKVYLPGFLGKLRKYNHPPDMEAFGWAYVRKGHNTWEQLYVYWICPFIGAILAAWIFRVVFPPPAPKQKKA</sequence>
<evidence type="ECO:0000256" key="1">
    <source>
        <dbReference type="ARBA" id="ARBA00022448"/>
    </source>
</evidence>
<evidence type="ECO:0000313" key="5">
    <source>
        <dbReference type="Proteomes" id="UP000886885"/>
    </source>
</evidence>
<evidence type="ECO:0000313" key="4">
    <source>
        <dbReference type="EMBL" id="KAG6737487.1"/>
    </source>
</evidence>
<keyword evidence="3" id="KW-0812">Transmembrane</keyword>
<keyword evidence="2" id="KW-0677">Repeat</keyword>